<evidence type="ECO:0000256" key="1">
    <source>
        <dbReference type="ARBA" id="ARBA00001974"/>
    </source>
</evidence>
<keyword evidence="8 20" id="KW-0963">Cytoplasm</keyword>
<evidence type="ECO:0000256" key="9">
    <source>
        <dbReference type="ARBA" id="ARBA00022618"/>
    </source>
</evidence>
<evidence type="ECO:0000256" key="16">
    <source>
        <dbReference type="ARBA" id="ARBA00023306"/>
    </source>
</evidence>
<evidence type="ECO:0000256" key="17">
    <source>
        <dbReference type="ARBA" id="ARBA00023316"/>
    </source>
</evidence>
<protein>
    <recommendedName>
        <fullName evidence="7 20">UDP-N-acetylenolpyruvoylglucosamine reductase</fullName>
        <ecNumber evidence="6 20">1.3.1.98</ecNumber>
    </recommendedName>
    <alternativeName>
        <fullName evidence="18 20">UDP-N-acetylmuramate dehydrogenase</fullName>
    </alternativeName>
</protein>
<keyword evidence="16 20" id="KW-0131">Cell cycle</keyword>
<dbReference type="InterPro" id="IPR011601">
    <property type="entry name" value="MurB_C"/>
</dbReference>
<feature type="active site" evidence="20">
    <location>
        <position position="162"/>
    </location>
</feature>
<evidence type="ECO:0000256" key="4">
    <source>
        <dbReference type="ARBA" id="ARBA00004752"/>
    </source>
</evidence>
<evidence type="ECO:0000256" key="15">
    <source>
        <dbReference type="ARBA" id="ARBA00023002"/>
    </source>
</evidence>
<feature type="active site" evidence="20">
    <location>
        <position position="341"/>
    </location>
</feature>
<comment type="cofactor">
    <cofactor evidence="1 20">
        <name>FAD</name>
        <dbReference type="ChEBI" id="CHEBI:57692"/>
    </cofactor>
</comment>
<comment type="pathway">
    <text evidence="4 20">Cell wall biogenesis; peptidoglycan biosynthesis.</text>
</comment>
<dbReference type="PROSITE" id="PS51387">
    <property type="entry name" value="FAD_PCMH"/>
    <property type="match status" value="1"/>
</dbReference>
<evidence type="ECO:0000313" key="22">
    <source>
        <dbReference type="EMBL" id="GAA6145452.1"/>
    </source>
</evidence>
<dbReference type="InterPro" id="IPR036635">
    <property type="entry name" value="MurB_C_sf"/>
</dbReference>
<keyword evidence="10 20" id="KW-0285">Flavoprotein</keyword>
<keyword evidence="11 20" id="KW-0274">FAD</keyword>
<gene>
    <name evidence="20 22" type="primary">murB</name>
    <name evidence="22" type="ORF">NBRC116585_15700</name>
</gene>
<keyword evidence="13 20" id="KW-0133">Cell shape</keyword>
<dbReference type="SUPFAM" id="SSF56176">
    <property type="entry name" value="FAD-binding/transporter-associated domain-like"/>
    <property type="match status" value="1"/>
</dbReference>
<keyword evidence="23" id="KW-1185">Reference proteome</keyword>
<dbReference type="InterPro" id="IPR003170">
    <property type="entry name" value="MurB"/>
</dbReference>
<dbReference type="InterPro" id="IPR036318">
    <property type="entry name" value="FAD-bd_PCMH-like_sf"/>
</dbReference>
<dbReference type="PANTHER" id="PTHR21071">
    <property type="entry name" value="UDP-N-ACETYLENOLPYRUVOYLGLUCOSAMINE REDUCTASE"/>
    <property type="match status" value="1"/>
</dbReference>
<evidence type="ECO:0000256" key="8">
    <source>
        <dbReference type="ARBA" id="ARBA00022490"/>
    </source>
</evidence>
<dbReference type="Pfam" id="PF02873">
    <property type="entry name" value="MurB_C"/>
    <property type="match status" value="1"/>
</dbReference>
<dbReference type="Gene3D" id="3.30.465.10">
    <property type="match status" value="1"/>
</dbReference>
<keyword evidence="15 20" id="KW-0560">Oxidoreductase</keyword>
<dbReference type="RefSeq" id="WP_353294423.1">
    <property type="nucleotide sequence ID" value="NZ_BAABWH010000004.1"/>
</dbReference>
<accession>A0ABP9ZZ69</accession>
<sequence length="349" mass="38015">MPHADYPLGNKNTLGLESTAQFFAPFQTIEELLELSRWARERDLPLHVLGGGSNVLMPEFVQGLIVQSTAASVRLVEQNNDSVVVDVDAGKNWHQWVGESIALGHGLENLALIPGTVGASPVQNIGAYGVEVSDLIVSVTGYHLSRDEERTLLARECGFGYRDSIFKRELNSDFIICSVRFKLSRAFSPNLSYAPLNSLQAKENSLTAQMLIDTVCAVRSSKLPDPAVTPNAGSYFKNPVVSESKAQQLRSVHPQLPVYPQTTSPQTTSPQTETNYCKLAAGWLIEQCGFKGKAFGPVAMYSKQALVLTAEKGAGLSDVHALQNRIQKAVAEKFGVTLEPEPQIFGQSR</sequence>
<dbReference type="NCBIfam" id="NF000755">
    <property type="entry name" value="PRK00046.1"/>
    <property type="match status" value="1"/>
</dbReference>
<evidence type="ECO:0000256" key="5">
    <source>
        <dbReference type="ARBA" id="ARBA00010485"/>
    </source>
</evidence>
<dbReference type="HAMAP" id="MF_00037">
    <property type="entry name" value="MurB"/>
    <property type="match status" value="1"/>
</dbReference>
<evidence type="ECO:0000256" key="10">
    <source>
        <dbReference type="ARBA" id="ARBA00022630"/>
    </source>
</evidence>
<evidence type="ECO:0000256" key="20">
    <source>
        <dbReference type="HAMAP-Rule" id="MF_00037"/>
    </source>
</evidence>
<dbReference type="NCBIfam" id="TIGR00179">
    <property type="entry name" value="murB"/>
    <property type="match status" value="1"/>
</dbReference>
<dbReference type="PANTHER" id="PTHR21071:SF4">
    <property type="entry name" value="UDP-N-ACETYLENOLPYRUVOYLGLUCOSAMINE REDUCTASE"/>
    <property type="match status" value="1"/>
</dbReference>
<keyword evidence="12 20" id="KW-0521">NADP</keyword>
<evidence type="ECO:0000256" key="12">
    <source>
        <dbReference type="ARBA" id="ARBA00022857"/>
    </source>
</evidence>
<comment type="function">
    <text evidence="2 20">Cell wall formation.</text>
</comment>
<dbReference type="InterPro" id="IPR006094">
    <property type="entry name" value="Oxid_FAD_bind_N"/>
</dbReference>
<evidence type="ECO:0000256" key="7">
    <source>
        <dbReference type="ARBA" id="ARBA00015188"/>
    </source>
</evidence>
<keyword evidence="14 20" id="KW-0573">Peptidoglycan synthesis</keyword>
<proteinExistence type="inferred from homology"/>
<comment type="catalytic activity">
    <reaction evidence="19 20">
        <text>UDP-N-acetyl-alpha-D-muramate + NADP(+) = UDP-N-acetyl-3-O-(1-carboxyvinyl)-alpha-D-glucosamine + NADPH + H(+)</text>
        <dbReference type="Rhea" id="RHEA:12248"/>
        <dbReference type="ChEBI" id="CHEBI:15378"/>
        <dbReference type="ChEBI" id="CHEBI:57783"/>
        <dbReference type="ChEBI" id="CHEBI:58349"/>
        <dbReference type="ChEBI" id="CHEBI:68483"/>
        <dbReference type="ChEBI" id="CHEBI:70757"/>
        <dbReference type="EC" id="1.3.1.98"/>
    </reaction>
</comment>
<dbReference type="InterPro" id="IPR016167">
    <property type="entry name" value="FAD-bd_PCMH_sub1"/>
</dbReference>
<keyword evidence="17 20" id="KW-0961">Cell wall biogenesis/degradation</keyword>
<comment type="subcellular location">
    <subcellularLocation>
        <location evidence="3 20">Cytoplasm</location>
    </subcellularLocation>
</comment>
<dbReference type="InterPro" id="IPR016166">
    <property type="entry name" value="FAD-bd_PCMH"/>
</dbReference>
<evidence type="ECO:0000256" key="18">
    <source>
        <dbReference type="ARBA" id="ARBA00031026"/>
    </source>
</evidence>
<feature type="active site" description="Proton donor" evidence="20">
    <location>
        <position position="234"/>
    </location>
</feature>
<reference evidence="22 23" key="1">
    <citation type="submission" date="2024-04" db="EMBL/GenBank/DDBJ databases">
        <title>Draft genome sequence of Thalassolituus maritimus NBRC 116585.</title>
        <authorList>
            <person name="Miyakawa T."/>
            <person name="Kusuya Y."/>
            <person name="Miura T."/>
        </authorList>
    </citation>
    <scope>NUCLEOTIDE SEQUENCE [LARGE SCALE GENOMIC DNA]</scope>
    <source>
        <strain evidence="22 23">5NW40-0001</strain>
    </source>
</reference>
<dbReference type="Gene3D" id="3.90.78.10">
    <property type="entry name" value="UDP-N-acetylenolpyruvoylglucosamine reductase, C-terminal domain"/>
    <property type="match status" value="1"/>
</dbReference>
<dbReference type="SUPFAM" id="SSF56194">
    <property type="entry name" value="Uridine diphospho-N-Acetylenolpyruvylglucosamine reductase, MurB, C-terminal domain"/>
    <property type="match status" value="1"/>
</dbReference>
<name>A0ABP9ZZ69_9GAMM</name>
<dbReference type="EC" id="1.3.1.98" evidence="6 20"/>
<evidence type="ECO:0000256" key="13">
    <source>
        <dbReference type="ARBA" id="ARBA00022960"/>
    </source>
</evidence>
<evidence type="ECO:0000259" key="21">
    <source>
        <dbReference type="PROSITE" id="PS51387"/>
    </source>
</evidence>
<evidence type="ECO:0000256" key="6">
    <source>
        <dbReference type="ARBA" id="ARBA00012518"/>
    </source>
</evidence>
<evidence type="ECO:0000256" key="14">
    <source>
        <dbReference type="ARBA" id="ARBA00022984"/>
    </source>
</evidence>
<evidence type="ECO:0000313" key="23">
    <source>
        <dbReference type="Proteomes" id="UP001481413"/>
    </source>
</evidence>
<dbReference type="EMBL" id="BAABWH010000004">
    <property type="protein sequence ID" value="GAA6145452.1"/>
    <property type="molecule type" value="Genomic_DNA"/>
</dbReference>
<dbReference type="InterPro" id="IPR016169">
    <property type="entry name" value="FAD-bd_PCMH_sub2"/>
</dbReference>
<dbReference type="Gene3D" id="3.30.43.10">
    <property type="entry name" value="Uridine Diphospho-n-acetylenolpyruvylglucosamine Reductase, domain 2"/>
    <property type="match status" value="1"/>
</dbReference>
<evidence type="ECO:0000256" key="19">
    <source>
        <dbReference type="ARBA" id="ARBA00048914"/>
    </source>
</evidence>
<organism evidence="22 23">
    <name type="scientific">Thalassolituus maritimus</name>
    <dbReference type="NCBI Taxonomy" id="484498"/>
    <lineage>
        <taxon>Bacteria</taxon>
        <taxon>Pseudomonadati</taxon>
        <taxon>Pseudomonadota</taxon>
        <taxon>Gammaproteobacteria</taxon>
        <taxon>Oceanospirillales</taxon>
        <taxon>Oceanospirillaceae</taxon>
        <taxon>Thalassolituus</taxon>
    </lineage>
</organism>
<evidence type="ECO:0000256" key="2">
    <source>
        <dbReference type="ARBA" id="ARBA00003921"/>
    </source>
</evidence>
<evidence type="ECO:0000256" key="11">
    <source>
        <dbReference type="ARBA" id="ARBA00022827"/>
    </source>
</evidence>
<dbReference type="Proteomes" id="UP001481413">
    <property type="component" value="Unassembled WGS sequence"/>
</dbReference>
<dbReference type="Pfam" id="PF01565">
    <property type="entry name" value="FAD_binding_4"/>
    <property type="match status" value="1"/>
</dbReference>
<feature type="domain" description="FAD-binding PCMH-type" evidence="21">
    <location>
        <begin position="15"/>
        <end position="186"/>
    </location>
</feature>
<keyword evidence="9 20" id="KW-0132">Cell division</keyword>
<comment type="caution">
    <text evidence="22">The sequence shown here is derived from an EMBL/GenBank/DDBJ whole genome shotgun (WGS) entry which is preliminary data.</text>
</comment>
<evidence type="ECO:0000256" key="3">
    <source>
        <dbReference type="ARBA" id="ARBA00004496"/>
    </source>
</evidence>
<comment type="similarity">
    <text evidence="5 20">Belongs to the MurB family.</text>
</comment>